<feature type="transmembrane region" description="Helical" evidence="2">
    <location>
        <begin position="84"/>
        <end position="102"/>
    </location>
</feature>
<proteinExistence type="predicted"/>
<feature type="transmembrane region" description="Helical" evidence="2">
    <location>
        <begin position="195"/>
        <end position="222"/>
    </location>
</feature>
<dbReference type="EMBL" id="AJWJ01000027">
    <property type="protein sequence ID" value="KAF2077498.1"/>
    <property type="molecule type" value="Genomic_DNA"/>
</dbReference>
<dbReference type="PROSITE" id="PS51257">
    <property type="entry name" value="PROKAR_LIPOPROTEIN"/>
    <property type="match status" value="1"/>
</dbReference>
<dbReference type="AlphaFoldDB" id="A0A8J4Q080"/>
<reference evidence="3" key="1">
    <citation type="submission" date="2020-01" db="EMBL/GenBank/DDBJ databases">
        <title>Development of genomics and gene disruption for Polysphondylium violaceum indicates a role for the polyketide synthase stlB in stalk morphogenesis.</title>
        <authorList>
            <person name="Narita B."/>
            <person name="Kawabe Y."/>
            <person name="Kin K."/>
            <person name="Saito T."/>
            <person name="Gibbs R."/>
            <person name="Kuspa A."/>
            <person name="Muzny D."/>
            <person name="Queller D."/>
            <person name="Richards S."/>
            <person name="Strassman J."/>
            <person name="Sucgang R."/>
            <person name="Worley K."/>
            <person name="Schaap P."/>
        </authorList>
    </citation>
    <scope>NUCLEOTIDE SEQUENCE</scope>
    <source>
        <strain evidence="3">QSvi11</strain>
    </source>
</reference>
<organism evidence="3 4">
    <name type="scientific">Polysphondylium violaceum</name>
    <dbReference type="NCBI Taxonomy" id="133409"/>
    <lineage>
        <taxon>Eukaryota</taxon>
        <taxon>Amoebozoa</taxon>
        <taxon>Evosea</taxon>
        <taxon>Eumycetozoa</taxon>
        <taxon>Dictyostelia</taxon>
        <taxon>Dictyosteliales</taxon>
        <taxon>Dictyosteliaceae</taxon>
        <taxon>Polysphondylium</taxon>
    </lineage>
</organism>
<keyword evidence="4" id="KW-1185">Reference proteome</keyword>
<keyword evidence="2" id="KW-0812">Transmembrane</keyword>
<name>A0A8J4Q080_9MYCE</name>
<keyword evidence="2" id="KW-1133">Transmembrane helix</keyword>
<dbReference type="OrthoDB" id="10455816at2759"/>
<feature type="transmembrane region" description="Helical" evidence="2">
    <location>
        <begin position="44"/>
        <end position="64"/>
    </location>
</feature>
<evidence type="ECO:0000313" key="4">
    <source>
        <dbReference type="Proteomes" id="UP000695562"/>
    </source>
</evidence>
<accession>A0A8J4Q080</accession>
<dbReference type="Proteomes" id="UP000695562">
    <property type="component" value="Unassembled WGS sequence"/>
</dbReference>
<gene>
    <name evidence="3" type="ORF">CYY_001197</name>
</gene>
<feature type="region of interest" description="Disordered" evidence="1">
    <location>
        <begin position="271"/>
        <end position="297"/>
    </location>
</feature>
<evidence type="ECO:0000256" key="2">
    <source>
        <dbReference type="SAM" id="Phobius"/>
    </source>
</evidence>
<evidence type="ECO:0000313" key="3">
    <source>
        <dbReference type="EMBL" id="KAF2077498.1"/>
    </source>
</evidence>
<evidence type="ECO:0000256" key="1">
    <source>
        <dbReference type="SAM" id="MobiDB-lite"/>
    </source>
</evidence>
<feature type="compositionally biased region" description="Polar residues" evidence="1">
    <location>
        <begin position="286"/>
        <end position="297"/>
    </location>
</feature>
<protein>
    <submittedName>
        <fullName evidence="3">Uncharacterized protein</fullName>
    </submittedName>
</protein>
<sequence length="297" mass="34054">MDQEKASKVTIFWAVMWSLMFIFSCLITYFSISIEKKFSLPVKTSFLIFLCTIVKIINSGLTFYDSTTTFEEGLLSFLRNAPSFLLLSSFLAIVLFWIQMYHDPNKMKMKKKVDPDSCFSFMAKPLYFIIILIQITFVLLIAIADARYPNYSFFYKVVTFFSRTFTIILSISFSAAFLIYGFLVGRKQTNSVYIFYTMAMLLGITFLGNGIHVFLISFIIPIVNSNQLLVATSVDNVIDIFISLEILILVYMDSKARKQFYIKQEAEKDFNNSHSTKTPHSPPQNPKQTTTAYCSAA</sequence>
<comment type="caution">
    <text evidence="3">The sequence shown here is derived from an EMBL/GenBank/DDBJ whole genome shotgun (WGS) entry which is preliminary data.</text>
</comment>
<feature type="transmembrane region" description="Helical" evidence="2">
    <location>
        <begin position="228"/>
        <end position="251"/>
    </location>
</feature>
<feature type="transmembrane region" description="Helical" evidence="2">
    <location>
        <begin position="126"/>
        <end position="144"/>
    </location>
</feature>
<feature type="transmembrane region" description="Helical" evidence="2">
    <location>
        <begin position="12"/>
        <end position="32"/>
    </location>
</feature>
<feature type="transmembrane region" description="Helical" evidence="2">
    <location>
        <begin position="164"/>
        <end position="183"/>
    </location>
</feature>
<keyword evidence="2" id="KW-0472">Membrane</keyword>